<dbReference type="FunFam" id="1.10.510.10:FF:000624">
    <property type="entry name" value="Mitogen-activated protein kinase"/>
    <property type="match status" value="1"/>
</dbReference>
<evidence type="ECO:0000256" key="2">
    <source>
        <dbReference type="ARBA" id="ARBA00022527"/>
    </source>
</evidence>
<keyword evidence="2" id="KW-0723">Serine/threonine-protein kinase</keyword>
<proteinExistence type="predicted"/>
<keyword evidence="4" id="KW-0547">Nucleotide-binding</keyword>
<comment type="catalytic activity">
    <reaction evidence="7">
        <text>L-threonyl-[protein] + ATP = O-phospho-L-threonyl-[protein] + ADP + H(+)</text>
        <dbReference type="Rhea" id="RHEA:46608"/>
        <dbReference type="Rhea" id="RHEA-COMP:11060"/>
        <dbReference type="Rhea" id="RHEA-COMP:11605"/>
        <dbReference type="ChEBI" id="CHEBI:15378"/>
        <dbReference type="ChEBI" id="CHEBI:30013"/>
        <dbReference type="ChEBI" id="CHEBI:30616"/>
        <dbReference type="ChEBI" id="CHEBI:61977"/>
        <dbReference type="ChEBI" id="CHEBI:456216"/>
        <dbReference type="EC" id="2.7.11.22"/>
    </reaction>
</comment>
<keyword evidence="6" id="KW-0067">ATP-binding</keyword>
<keyword evidence="5" id="KW-0418">Kinase</keyword>
<dbReference type="SUPFAM" id="SSF56112">
    <property type="entry name" value="Protein kinase-like (PK-like)"/>
    <property type="match status" value="1"/>
</dbReference>
<evidence type="ECO:0000256" key="3">
    <source>
        <dbReference type="ARBA" id="ARBA00022679"/>
    </source>
</evidence>
<evidence type="ECO:0000256" key="4">
    <source>
        <dbReference type="ARBA" id="ARBA00022741"/>
    </source>
</evidence>
<evidence type="ECO:0000313" key="12">
    <source>
        <dbReference type="EMBL" id="OMJ72239.1"/>
    </source>
</evidence>
<dbReference type="Gene3D" id="3.30.200.20">
    <property type="entry name" value="Phosphorylase Kinase, domain 1"/>
    <property type="match status" value="1"/>
</dbReference>
<dbReference type="EMBL" id="MPUH01000918">
    <property type="protein sequence ID" value="OMJ72239.1"/>
    <property type="molecule type" value="Genomic_DNA"/>
</dbReference>
<feature type="signal peptide" evidence="10">
    <location>
        <begin position="1"/>
        <end position="20"/>
    </location>
</feature>
<dbReference type="InterPro" id="IPR008271">
    <property type="entry name" value="Ser/Thr_kinase_AS"/>
</dbReference>
<evidence type="ECO:0000259" key="11">
    <source>
        <dbReference type="PROSITE" id="PS50011"/>
    </source>
</evidence>
<reference evidence="12 13" key="1">
    <citation type="submission" date="2016-11" db="EMBL/GenBank/DDBJ databases">
        <title>The macronuclear genome of Stentor coeruleus: a giant cell with tiny introns.</title>
        <authorList>
            <person name="Slabodnick M."/>
            <person name="Ruby J.G."/>
            <person name="Reiff S.B."/>
            <person name="Swart E.C."/>
            <person name="Gosai S."/>
            <person name="Prabakaran S."/>
            <person name="Witkowska E."/>
            <person name="Larue G.E."/>
            <person name="Fisher S."/>
            <person name="Freeman R.M."/>
            <person name="Gunawardena J."/>
            <person name="Chu W."/>
            <person name="Stover N.A."/>
            <person name="Gregory B.D."/>
            <person name="Nowacki M."/>
            <person name="Derisi J."/>
            <person name="Roy S.W."/>
            <person name="Marshall W.F."/>
            <person name="Sood P."/>
        </authorList>
    </citation>
    <scope>NUCLEOTIDE SEQUENCE [LARGE SCALE GENOMIC DNA]</scope>
    <source>
        <strain evidence="12">WM001</strain>
    </source>
</reference>
<evidence type="ECO:0000256" key="7">
    <source>
        <dbReference type="ARBA" id="ARBA00047811"/>
    </source>
</evidence>
<comment type="caution">
    <text evidence="12">The sequence shown here is derived from an EMBL/GenBank/DDBJ whole genome shotgun (WGS) entry which is preliminary data.</text>
</comment>
<dbReference type="InterPro" id="IPR050117">
    <property type="entry name" value="MAPK"/>
</dbReference>
<dbReference type="InterPro" id="IPR000719">
    <property type="entry name" value="Prot_kinase_dom"/>
</dbReference>
<organism evidence="12 13">
    <name type="scientific">Stentor coeruleus</name>
    <dbReference type="NCBI Taxonomy" id="5963"/>
    <lineage>
        <taxon>Eukaryota</taxon>
        <taxon>Sar</taxon>
        <taxon>Alveolata</taxon>
        <taxon>Ciliophora</taxon>
        <taxon>Postciliodesmatophora</taxon>
        <taxon>Heterotrichea</taxon>
        <taxon>Heterotrichida</taxon>
        <taxon>Stentoridae</taxon>
        <taxon>Stentor</taxon>
    </lineage>
</organism>
<dbReference type="Pfam" id="PF00069">
    <property type="entry name" value="Pkinase"/>
    <property type="match status" value="1"/>
</dbReference>
<feature type="compositionally biased region" description="Polar residues" evidence="9">
    <location>
        <begin position="358"/>
        <end position="371"/>
    </location>
</feature>
<feature type="region of interest" description="Disordered" evidence="9">
    <location>
        <begin position="348"/>
        <end position="374"/>
    </location>
</feature>
<dbReference type="Gene3D" id="1.10.510.10">
    <property type="entry name" value="Transferase(Phosphotransferase) domain 1"/>
    <property type="match status" value="1"/>
</dbReference>
<evidence type="ECO:0000256" key="9">
    <source>
        <dbReference type="SAM" id="MobiDB-lite"/>
    </source>
</evidence>
<evidence type="ECO:0000256" key="1">
    <source>
        <dbReference type="ARBA" id="ARBA00012425"/>
    </source>
</evidence>
<dbReference type="GO" id="GO:0004693">
    <property type="term" value="F:cyclin-dependent protein serine/threonine kinase activity"/>
    <property type="evidence" value="ECO:0007669"/>
    <property type="project" value="UniProtKB-EC"/>
</dbReference>
<name>A0A1R2B650_9CILI</name>
<dbReference type="SMART" id="SM00220">
    <property type="entry name" value="S_TKc"/>
    <property type="match status" value="1"/>
</dbReference>
<sequence length="425" mass="49333">MQSWESGCILYNLLILSVKLITYNNSEQKMNKYEILNLIGEGNSNLGAYGIVMKAKNRESGEIVAIKKFKESEDDESARKTILREVKILKMLKHENIVQLREAFRRKGKLYLVFEYVDKNLLEIIEENQNGIEPEKIKWYIYQLCKAINFCHMQNVIHRDIKPENLLISLTGSLRLCDFGFARLFSNKDPMTDYVATRWYRAPELLVGFPYDLSVDMWAIGCMMAELIDGQPLFPGESDIDQIYCIQKCLGALIPQHQEAFQRNQHFSGLKLPKIQKLESIEKRYQGKIDRNAIEFIEKLIQMDPSKRLTASQALQQSYFNDVVIDKRPQTSLSIERGRSAFSSNYYRPKISLPANPSPNNTQQKKSQKNYLSIPPDKKRFVVKEYGKVYKKHLTHVGERHEVKGNNPAFRITSNDLHRRKIDGV</sequence>
<keyword evidence="13" id="KW-1185">Reference proteome</keyword>
<feature type="chain" id="PRO_5010196168" description="cyclin-dependent kinase" evidence="10">
    <location>
        <begin position="21"/>
        <end position="425"/>
    </location>
</feature>
<dbReference type="OrthoDB" id="548217at2759"/>
<dbReference type="PANTHER" id="PTHR24055">
    <property type="entry name" value="MITOGEN-ACTIVATED PROTEIN KINASE"/>
    <property type="match status" value="1"/>
</dbReference>
<dbReference type="CDD" id="cd07833">
    <property type="entry name" value="STKc_CDKL"/>
    <property type="match status" value="1"/>
</dbReference>
<keyword evidence="3" id="KW-0808">Transferase</keyword>
<dbReference type="PROSITE" id="PS00108">
    <property type="entry name" value="PROTEIN_KINASE_ST"/>
    <property type="match status" value="1"/>
</dbReference>
<evidence type="ECO:0000256" key="5">
    <source>
        <dbReference type="ARBA" id="ARBA00022777"/>
    </source>
</evidence>
<feature type="domain" description="Protein kinase" evidence="11">
    <location>
        <begin position="38"/>
        <end position="320"/>
    </location>
</feature>
<dbReference type="InterPro" id="IPR011009">
    <property type="entry name" value="Kinase-like_dom_sf"/>
</dbReference>
<dbReference type="FunFam" id="3.30.200.20:FF:000049">
    <property type="entry name" value="cyclin-dependent kinase-like 1 isoform X1"/>
    <property type="match status" value="1"/>
</dbReference>
<evidence type="ECO:0000313" key="13">
    <source>
        <dbReference type="Proteomes" id="UP000187209"/>
    </source>
</evidence>
<protein>
    <recommendedName>
        <fullName evidence="1">cyclin-dependent kinase</fullName>
        <ecNumber evidence="1">2.7.11.22</ecNumber>
    </recommendedName>
</protein>
<accession>A0A1R2B650</accession>
<evidence type="ECO:0000256" key="6">
    <source>
        <dbReference type="ARBA" id="ARBA00022840"/>
    </source>
</evidence>
<evidence type="ECO:0000256" key="10">
    <source>
        <dbReference type="SAM" id="SignalP"/>
    </source>
</evidence>
<comment type="catalytic activity">
    <reaction evidence="8">
        <text>L-seryl-[protein] + ATP = O-phospho-L-seryl-[protein] + ADP + H(+)</text>
        <dbReference type="Rhea" id="RHEA:17989"/>
        <dbReference type="Rhea" id="RHEA-COMP:9863"/>
        <dbReference type="Rhea" id="RHEA-COMP:11604"/>
        <dbReference type="ChEBI" id="CHEBI:15378"/>
        <dbReference type="ChEBI" id="CHEBI:29999"/>
        <dbReference type="ChEBI" id="CHEBI:30616"/>
        <dbReference type="ChEBI" id="CHEBI:83421"/>
        <dbReference type="ChEBI" id="CHEBI:456216"/>
        <dbReference type="EC" id="2.7.11.22"/>
    </reaction>
</comment>
<dbReference type="Proteomes" id="UP000187209">
    <property type="component" value="Unassembled WGS sequence"/>
</dbReference>
<evidence type="ECO:0000256" key="8">
    <source>
        <dbReference type="ARBA" id="ARBA00048367"/>
    </source>
</evidence>
<keyword evidence="10" id="KW-0732">Signal</keyword>
<dbReference type="AlphaFoldDB" id="A0A1R2B650"/>
<dbReference type="GO" id="GO:0005524">
    <property type="term" value="F:ATP binding"/>
    <property type="evidence" value="ECO:0007669"/>
    <property type="project" value="UniProtKB-KW"/>
</dbReference>
<gene>
    <name evidence="12" type="ORF">SteCoe_29379</name>
</gene>
<dbReference type="PROSITE" id="PS50011">
    <property type="entry name" value="PROTEIN_KINASE_DOM"/>
    <property type="match status" value="1"/>
</dbReference>
<dbReference type="EC" id="2.7.11.22" evidence="1"/>